<dbReference type="RefSeq" id="XP_014159015.1">
    <property type="nucleotide sequence ID" value="XM_014303540.1"/>
</dbReference>
<evidence type="ECO:0008006" key="4">
    <source>
        <dbReference type="Google" id="ProtNLM"/>
    </source>
</evidence>
<sequence>MTFLFILILHTSGSVYDMSDNKHVLPTKVKKITHVAANRDYMRNGDDDTVHVKLFEKRKPKSNDPFDATIPRWWANRPESDTFKHPHPPAHAVDGDKLVLGLETRTVFKSGNEVQCEDLDIGMSHEGRLFGQVKDLWMDDDVVLLQIGANDGRTHDDPIYKHYRRARAWRGVFLEPIPYFYNKLQRTYGQAELMKIRSLLLNYVVADKDDYRAHKAGLTDGLSDVVK</sequence>
<proteinExistence type="predicted"/>
<name>A0A0L0GA51_9EUKA</name>
<dbReference type="AlphaFoldDB" id="A0A0L0GA51"/>
<evidence type="ECO:0000313" key="3">
    <source>
        <dbReference type="Proteomes" id="UP000054560"/>
    </source>
</evidence>
<accession>A0A0L0GA51</accession>
<reference evidence="2 3" key="1">
    <citation type="submission" date="2011-02" db="EMBL/GenBank/DDBJ databases">
        <title>The Genome Sequence of Sphaeroforma arctica JP610.</title>
        <authorList>
            <consortium name="The Broad Institute Genome Sequencing Platform"/>
            <person name="Russ C."/>
            <person name="Cuomo C."/>
            <person name="Young S.K."/>
            <person name="Zeng Q."/>
            <person name="Gargeya S."/>
            <person name="Alvarado L."/>
            <person name="Berlin A."/>
            <person name="Chapman S.B."/>
            <person name="Chen Z."/>
            <person name="Freedman E."/>
            <person name="Gellesch M."/>
            <person name="Goldberg J."/>
            <person name="Griggs A."/>
            <person name="Gujja S."/>
            <person name="Heilman E."/>
            <person name="Heiman D."/>
            <person name="Howarth C."/>
            <person name="Mehta T."/>
            <person name="Neiman D."/>
            <person name="Pearson M."/>
            <person name="Roberts A."/>
            <person name="Saif S."/>
            <person name="Shea T."/>
            <person name="Shenoy N."/>
            <person name="Sisk P."/>
            <person name="Stolte C."/>
            <person name="Sykes S."/>
            <person name="White J."/>
            <person name="Yandava C."/>
            <person name="Burger G."/>
            <person name="Gray M.W."/>
            <person name="Holland P.W.H."/>
            <person name="King N."/>
            <person name="Lang F.B.F."/>
            <person name="Roger A.J."/>
            <person name="Ruiz-Trillo I."/>
            <person name="Haas B."/>
            <person name="Nusbaum C."/>
            <person name="Birren B."/>
        </authorList>
    </citation>
    <scope>NUCLEOTIDE SEQUENCE [LARGE SCALE GENOMIC DNA]</scope>
    <source>
        <strain evidence="2 3">JP610</strain>
    </source>
</reference>
<evidence type="ECO:0000256" key="1">
    <source>
        <dbReference type="SAM" id="SignalP"/>
    </source>
</evidence>
<organism evidence="2 3">
    <name type="scientific">Sphaeroforma arctica JP610</name>
    <dbReference type="NCBI Taxonomy" id="667725"/>
    <lineage>
        <taxon>Eukaryota</taxon>
        <taxon>Ichthyosporea</taxon>
        <taxon>Ichthyophonida</taxon>
        <taxon>Sphaeroforma</taxon>
    </lineage>
</organism>
<protein>
    <recommendedName>
        <fullName evidence="4">SGNH hydrolase-type esterase domain-containing protein</fullName>
    </recommendedName>
</protein>
<gene>
    <name evidence="2" type="ORF">SARC_02703</name>
</gene>
<dbReference type="GeneID" id="25903207"/>
<dbReference type="Proteomes" id="UP000054560">
    <property type="component" value="Unassembled WGS sequence"/>
</dbReference>
<keyword evidence="3" id="KW-1185">Reference proteome</keyword>
<evidence type="ECO:0000313" key="2">
    <source>
        <dbReference type="EMBL" id="KNC85113.1"/>
    </source>
</evidence>
<keyword evidence="1" id="KW-0732">Signal</keyword>
<dbReference type="EMBL" id="KQ241720">
    <property type="protein sequence ID" value="KNC85113.1"/>
    <property type="molecule type" value="Genomic_DNA"/>
</dbReference>
<feature type="chain" id="PRO_5005539298" description="SGNH hydrolase-type esterase domain-containing protein" evidence="1">
    <location>
        <begin position="18"/>
        <end position="227"/>
    </location>
</feature>
<feature type="signal peptide" evidence="1">
    <location>
        <begin position="1"/>
        <end position="17"/>
    </location>
</feature>